<gene>
    <name evidence="2" type="ORF">R5R35_000253</name>
</gene>
<evidence type="ECO:0000313" key="2">
    <source>
        <dbReference type="EMBL" id="KAK7867271.1"/>
    </source>
</evidence>
<protein>
    <submittedName>
        <fullName evidence="2">Uncharacterized protein</fullName>
    </submittedName>
</protein>
<feature type="compositionally biased region" description="Basic and acidic residues" evidence="1">
    <location>
        <begin position="470"/>
        <end position="484"/>
    </location>
</feature>
<dbReference type="EMBL" id="JAZDUA010000124">
    <property type="protein sequence ID" value="KAK7867271.1"/>
    <property type="molecule type" value="Genomic_DNA"/>
</dbReference>
<keyword evidence="3" id="KW-1185">Reference proteome</keyword>
<dbReference type="AlphaFoldDB" id="A0AAN9Z7L2"/>
<evidence type="ECO:0000256" key="1">
    <source>
        <dbReference type="SAM" id="MobiDB-lite"/>
    </source>
</evidence>
<feature type="compositionally biased region" description="Polar residues" evidence="1">
    <location>
        <begin position="115"/>
        <end position="145"/>
    </location>
</feature>
<comment type="caution">
    <text evidence="2">The sequence shown here is derived from an EMBL/GenBank/DDBJ whole genome shotgun (WGS) entry which is preliminary data.</text>
</comment>
<feature type="compositionally biased region" description="Basic and acidic residues" evidence="1">
    <location>
        <begin position="766"/>
        <end position="787"/>
    </location>
</feature>
<name>A0AAN9Z7L2_9ORTH</name>
<feature type="region of interest" description="Disordered" evidence="1">
    <location>
        <begin position="457"/>
        <end position="506"/>
    </location>
</feature>
<feature type="compositionally biased region" description="Polar residues" evidence="1">
    <location>
        <begin position="488"/>
        <end position="501"/>
    </location>
</feature>
<feature type="compositionally biased region" description="Basic and acidic residues" evidence="1">
    <location>
        <begin position="610"/>
        <end position="620"/>
    </location>
</feature>
<feature type="compositionally biased region" description="Basic and acidic residues" evidence="1">
    <location>
        <begin position="95"/>
        <end position="114"/>
    </location>
</feature>
<feature type="region of interest" description="Disordered" evidence="1">
    <location>
        <begin position="86"/>
        <end position="157"/>
    </location>
</feature>
<feature type="region of interest" description="Disordered" evidence="1">
    <location>
        <begin position="665"/>
        <end position="803"/>
    </location>
</feature>
<accession>A0AAN9Z7L2</accession>
<feature type="compositionally biased region" description="Polar residues" evidence="1">
    <location>
        <begin position="708"/>
        <end position="728"/>
    </location>
</feature>
<feature type="region of interest" description="Disordered" evidence="1">
    <location>
        <begin position="522"/>
        <end position="543"/>
    </location>
</feature>
<reference evidence="2 3" key="1">
    <citation type="submission" date="2024-03" db="EMBL/GenBank/DDBJ databases">
        <title>The genome assembly and annotation of the cricket Gryllus longicercus Weissman &amp; Gray.</title>
        <authorList>
            <person name="Szrajer S."/>
            <person name="Gray D."/>
            <person name="Ylla G."/>
        </authorList>
    </citation>
    <scope>NUCLEOTIDE SEQUENCE [LARGE SCALE GENOMIC DNA]</scope>
    <source>
        <strain evidence="2">DAG 2021-001</strain>
        <tissue evidence="2">Whole body minus gut</tissue>
    </source>
</reference>
<feature type="compositionally biased region" description="Polar residues" evidence="1">
    <location>
        <begin position="737"/>
        <end position="752"/>
    </location>
</feature>
<feature type="region of interest" description="Disordered" evidence="1">
    <location>
        <begin position="609"/>
        <end position="630"/>
    </location>
</feature>
<dbReference type="Proteomes" id="UP001378592">
    <property type="component" value="Unassembled WGS sequence"/>
</dbReference>
<organism evidence="2 3">
    <name type="scientific">Gryllus longicercus</name>
    <dbReference type="NCBI Taxonomy" id="2509291"/>
    <lineage>
        <taxon>Eukaryota</taxon>
        <taxon>Metazoa</taxon>
        <taxon>Ecdysozoa</taxon>
        <taxon>Arthropoda</taxon>
        <taxon>Hexapoda</taxon>
        <taxon>Insecta</taxon>
        <taxon>Pterygota</taxon>
        <taxon>Neoptera</taxon>
        <taxon>Polyneoptera</taxon>
        <taxon>Orthoptera</taxon>
        <taxon>Ensifera</taxon>
        <taxon>Gryllidea</taxon>
        <taxon>Grylloidea</taxon>
        <taxon>Gryllidae</taxon>
        <taxon>Gryllinae</taxon>
        <taxon>Gryllus</taxon>
    </lineage>
</organism>
<sequence length="803" mass="88188">MGFQWGSMLAYAEMECDSLIDFNSPLKKGSNMLDPLVPLPQANSVQENIGASTVGDNPFDNVILQICKLDDPFEITEKKALELNKNKQVSPNKMVDQKESNKKEPNIQKEETNNRLKSGSKSKCGSPQCKLSSSYDASNLKVSSTPEKKQNNSLNEKSLSESCLSPVIGKVDRKFSKLYLSAQLDKQLLDESSRCMLSADEDTSLLNVSKIERSCDKSLRSPSPMNFPKGKEEVKAFVANRIEKCIEKALNDSRRSVNSSFHHRRSLSATSLYTGSALHPENPYNYSFLRPTLEPSSAATMYRNRSFSNHDLHSSFNTKMWGSQHNILDGYSGEMLSNTASRFNTGFRKSTATSSMYSSYGIGDIGFRRSMTSLSSYRPSNTSIANISCQGNGDESVFVKDDLVVMGGKSSTCVFMEAKNLSSIIQRRATAGDDEPLEADINFLTDDNFQIELVDSDSSCSEFDDEEGNSEQRKPKQNSEKGLEVEGSSPSNTEDIPSGSNVHPPLSCEKIAEMGLQLSSQTRKPRGPLLVPPPPVPLAPASNNRNLVLKPKSQAESRVGKRGPMKAMIPVGNMMRQEARKENVPSKQVIGRVPKADLKLIPNNLKKGVSARDKLQKDKLSPPATSQQISPALCGQPMACSTPDGVLPLVSPAVGLQVSHIAKDTPVDSARKRSKSAGTTASAGPETESHLTTTPARKPTRHVRSKSGLANSELTRNSFGKNKTQSPDPISPGQMPVCTSTPLKSLTKNSPSLIRARKPSPVRKLLQKDNTHVEKENRQPRLMEQKQRLSWRSRSSTRRTEVN</sequence>
<proteinExistence type="predicted"/>
<evidence type="ECO:0000313" key="3">
    <source>
        <dbReference type="Proteomes" id="UP001378592"/>
    </source>
</evidence>